<dbReference type="Proteomes" id="UP000678545">
    <property type="component" value="Unassembled WGS sequence"/>
</dbReference>
<feature type="chain" id="PRO_5037923644" evidence="4">
    <location>
        <begin position="32"/>
        <end position="401"/>
    </location>
</feature>
<dbReference type="SUPFAM" id="SSF111369">
    <property type="entry name" value="HlyD-like secretion proteins"/>
    <property type="match status" value="1"/>
</dbReference>
<dbReference type="GO" id="GO:0016020">
    <property type="term" value="C:membrane"/>
    <property type="evidence" value="ECO:0007669"/>
    <property type="project" value="InterPro"/>
</dbReference>
<dbReference type="InterPro" id="IPR051909">
    <property type="entry name" value="MFP_Cation_Efflux"/>
</dbReference>
<dbReference type="GO" id="GO:0046914">
    <property type="term" value="F:transition metal ion binding"/>
    <property type="evidence" value="ECO:0007669"/>
    <property type="project" value="TreeGrafter"/>
</dbReference>
<dbReference type="Gene3D" id="2.40.50.100">
    <property type="match status" value="1"/>
</dbReference>
<dbReference type="Gene3D" id="2.40.420.20">
    <property type="match status" value="1"/>
</dbReference>
<keyword evidence="7" id="KW-1185">Reference proteome</keyword>
<feature type="region of interest" description="Disordered" evidence="3">
    <location>
        <begin position="32"/>
        <end position="56"/>
    </location>
</feature>
<dbReference type="RefSeq" id="WP_212676320.1">
    <property type="nucleotide sequence ID" value="NZ_JAGSPJ010000006.1"/>
</dbReference>
<dbReference type="GO" id="GO:0030288">
    <property type="term" value="C:outer membrane-bounded periplasmic space"/>
    <property type="evidence" value="ECO:0007669"/>
    <property type="project" value="TreeGrafter"/>
</dbReference>
<gene>
    <name evidence="6" type="ORF">KDM90_14410</name>
</gene>
<proteinExistence type="inferred from homology"/>
<dbReference type="EMBL" id="JAGSPJ010000006">
    <property type="protein sequence ID" value="MBR7801197.1"/>
    <property type="molecule type" value="Genomic_DNA"/>
</dbReference>
<keyword evidence="4" id="KW-0732">Signal</keyword>
<dbReference type="Gene3D" id="1.10.287.470">
    <property type="entry name" value="Helix hairpin bin"/>
    <property type="match status" value="1"/>
</dbReference>
<dbReference type="Pfam" id="PF25967">
    <property type="entry name" value="RND-MFP_C"/>
    <property type="match status" value="1"/>
</dbReference>
<dbReference type="PANTHER" id="PTHR30097:SF15">
    <property type="entry name" value="CATION EFFLUX SYSTEM PROTEIN CUSB"/>
    <property type="match status" value="1"/>
</dbReference>
<protein>
    <submittedName>
        <fullName evidence="6">Efflux RND transporter periplasmic adaptor subunit</fullName>
    </submittedName>
</protein>
<dbReference type="NCBIfam" id="TIGR01730">
    <property type="entry name" value="RND_mfp"/>
    <property type="match status" value="1"/>
</dbReference>
<reference evidence="6" key="1">
    <citation type="submission" date="2021-04" db="EMBL/GenBank/DDBJ databases">
        <title>novel species isolated from subtropical streams in China.</title>
        <authorList>
            <person name="Lu H."/>
        </authorList>
    </citation>
    <scope>NUCLEOTIDE SEQUENCE</scope>
    <source>
        <strain evidence="6">FT137W</strain>
    </source>
</reference>
<evidence type="ECO:0000256" key="1">
    <source>
        <dbReference type="ARBA" id="ARBA00009477"/>
    </source>
</evidence>
<keyword evidence="2" id="KW-0813">Transport</keyword>
<dbReference type="InterPro" id="IPR058627">
    <property type="entry name" value="MdtA-like_C"/>
</dbReference>
<dbReference type="AlphaFoldDB" id="A0A941IGB0"/>
<organism evidence="6 7">
    <name type="scientific">Undibacterium fentianense</name>
    <dbReference type="NCBI Taxonomy" id="2828728"/>
    <lineage>
        <taxon>Bacteria</taxon>
        <taxon>Pseudomonadati</taxon>
        <taxon>Pseudomonadota</taxon>
        <taxon>Betaproteobacteria</taxon>
        <taxon>Burkholderiales</taxon>
        <taxon>Oxalobacteraceae</taxon>
        <taxon>Undibacterium</taxon>
    </lineage>
</organism>
<evidence type="ECO:0000256" key="2">
    <source>
        <dbReference type="ARBA" id="ARBA00022448"/>
    </source>
</evidence>
<name>A0A941IGB0_9BURK</name>
<feature type="signal peptide" evidence="4">
    <location>
        <begin position="1"/>
        <end position="31"/>
    </location>
</feature>
<sequence>MQTRSILKSAMKLSTFFSALLLLTHANVVQAHGDEDHSKKPNKAAAKPNTSPNAKPSLLDATAAQRLSDGSLFVPKIVQRQLALRTLLTEQAELPNTIELNGKIIADPNAGGRVQASQPGRLEAGPTGLPSLGQRVSKGQVLAYLRPVMSSLDRGNSQSILADIDSQLSIAERKVQRYEQLSEALPKATVEAARFDYEALKKRKTAVEASLSKSEALIAPVSGIISVANAVTGQVLDAKETLFEIIDPNRLMVEALAYDPILTADIANATATWQQQKISASANAPASLSLNFVGGGQQMREQAIPLLFRVSGKPTPVAVGQAIKVMIQTKRLTTGFAVPNSAVMKLTGGESAVWVHTEAERFVQRKVVAHSLDAERVAIVSGIKEDERVVTAGGSLLAQVK</sequence>
<accession>A0A941IGB0</accession>
<dbReference type="InterPro" id="IPR006143">
    <property type="entry name" value="RND_pump_MFP"/>
</dbReference>
<dbReference type="GO" id="GO:0060003">
    <property type="term" value="P:copper ion export"/>
    <property type="evidence" value="ECO:0007669"/>
    <property type="project" value="TreeGrafter"/>
</dbReference>
<comment type="caution">
    <text evidence="6">The sequence shown here is derived from an EMBL/GenBank/DDBJ whole genome shotgun (WGS) entry which is preliminary data.</text>
</comment>
<comment type="similarity">
    <text evidence="1">Belongs to the membrane fusion protein (MFP) (TC 8.A.1) family.</text>
</comment>
<evidence type="ECO:0000256" key="4">
    <source>
        <dbReference type="SAM" id="SignalP"/>
    </source>
</evidence>
<dbReference type="GO" id="GO:0022857">
    <property type="term" value="F:transmembrane transporter activity"/>
    <property type="evidence" value="ECO:0007669"/>
    <property type="project" value="InterPro"/>
</dbReference>
<feature type="compositionally biased region" description="Low complexity" evidence="3">
    <location>
        <begin position="43"/>
        <end position="56"/>
    </location>
</feature>
<evidence type="ECO:0000313" key="6">
    <source>
        <dbReference type="EMBL" id="MBR7801197.1"/>
    </source>
</evidence>
<dbReference type="GO" id="GO:0015679">
    <property type="term" value="P:plasma membrane copper ion transport"/>
    <property type="evidence" value="ECO:0007669"/>
    <property type="project" value="TreeGrafter"/>
</dbReference>
<dbReference type="PANTHER" id="PTHR30097">
    <property type="entry name" value="CATION EFFLUX SYSTEM PROTEIN CUSB"/>
    <property type="match status" value="1"/>
</dbReference>
<feature type="domain" description="Multidrug resistance protein MdtA-like C-terminal permuted SH3" evidence="5">
    <location>
        <begin position="338"/>
        <end position="393"/>
    </location>
</feature>
<evidence type="ECO:0000313" key="7">
    <source>
        <dbReference type="Proteomes" id="UP000678545"/>
    </source>
</evidence>
<evidence type="ECO:0000256" key="3">
    <source>
        <dbReference type="SAM" id="MobiDB-lite"/>
    </source>
</evidence>
<evidence type="ECO:0000259" key="5">
    <source>
        <dbReference type="Pfam" id="PF25967"/>
    </source>
</evidence>